<gene>
    <name evidence="2" type="ORF">JH146_0622</name>
</gene>
<organism evidence="2 3">
    <name type="scientific">Methanocaldococcus bathoardescens</name>
    <dbReference type="NCBI Taxonomy" id="1301915"/>
    <lineage>
        <taxon>Archaea</taxon>
        <taxon>Methanobacteriati</taxon>
        <taxon>Methanobacteriota</taxon>
        <taxon>Methanomada group</taxon>
        <taxon>Methanococci</taxon>
        <taxon>Methanococcales</taxon>
        <taxon>Methanocaldococcaceae</taxon>
        <taxon>Methanocaldococcus</taxon>
    </lineage>
</organism>
<accession>A0A076LBA9</accession>
<dbReference type="OrthoDB" id="3266at2157"/>
<keyword evidence="1" id="KW-0812">Transmembrane</keyword>
<protein>
    <recommendedName>
        <fullName evidence="4">TIGR00341 family protein</fullName>
    </recommendedName>
</protein>
<dbReference type="GeneID" id="24891223"/>
<feature type="transmembrane region" description="Helical" evidence="1">
    <location>
        <begin position="135"/>
        <end position="159"/>
    </location>
</feature>
<dbReference type="NCBIfam" id="TIGR00341">
    <property type="entry name" value="TIGR00341 family protein"/>
    <property type="match status" value="1"/>
</dbReference>
<feature type="transmembrane region" description="Helical" evidence="1">
    <location>
        <begin position="203"/>
        <end position="223"/>
    </location>
</feature>
<name>A0A076LBA9_9EURY</name>
<dbReference type="KEGG" id="mjh:JH146_0622"/>
<evidence type="ECO:0000313" key="3">
    <source>
        <dbReference type="Proteomes" id="UP000028781"/>
    </source>
</evidence>
<sequence>MRYMKIIIPKKFLNTVEEILKKNNAYSISIIEPLKTSIEDGIIITCNAKARDAEKIVLELKKLGLGEKGHGSVTIMPANITFSCREEGMASTTLSPLELYYKAKTMVKITKNVLIKVVLASIMGVIGLIEHNIPTLIGAMIIAPLVDTVMGSAIGTVLGDKELFIDGMKKELICAVVVILCAFIPSLFFVSKDLVLEYLSETSIILSAIVAIIAGISGGISIASGKEYEIIGVTIDVSILIPALLMGMALATMEMNLIYITLILLIINIVLLDIGGYIGLKYKIGKVNQKVKH</sequence>
<feature type="transmembrane region" description="Helical" evidence="1">
    <location>
        <begin position="230"/>
        <end position="251"/>
    </location>
</feature>
<reference evidence="2 3" key="1">
    <citation type="journal article" date="2015" name="Int. J. Syst. Evol. Microbiol.">
        <title>M ethanocaldococcus bathoardescens sp. nov., a hyperthermophilic methanogen isolated from a volcanically active deep-sea hydrothermal vent.</title>
        <authorList>
            <person name="Stewart L.C."/>
            <person name="Jung J.H."/>
            <person name="Kim Y.T."/>
            <person name="Kwon S.W."/>
            <person name="Park C.S."/>
            <person name="Holden J.F."/>
        </authorList>
    </citation>
    <scope>NUCLEOTIDE SEQUENCE [LARGE SCALE GENOMIC DNA]</scope>
    <source>
        <strain evidence="2 3">JH146</strain>
    </source>
</reference>
<keyword evidence="1" id="KW-1133">Transmembrane helix</keyword>
<evidence type="ECO:0008006" key="4">
    <source>
        <dbReference type="Google" id="ProtNLM"/>
    </source>
</evidence>
<dbReference type="InterPro" id="IPR005240">
    <property type="entry name" value="DUF389"/>
</dbReference>
<proteinExistence type="predicted"/>
<dbReference type="STRING" id="1301915.JH146_0622"/>
<dbReference type="HOGENOM" id="CLU_945320_0_0_2"/>
<dbReference type="NCBIfam" id="TIGR00271">
    <property type="entry name" value="uncharacterized hydrophobic domain"/>
    <property type="match status" value="1"/>
</dbReference>
<dbReference type="Proteomes" id="UP000028781">
    <property type="component" value="Chromosome"/>
</dbReference>
<keyword evidence="1" id="KW-0472">Membrane</keyword>
<feature type="transmembrane region" description="Helical" evidence="1">
    <location>
        <begin position="113"/>
        <end position="129"/>
    </location>
</feature>
<evidence type="ECO:0000313" key="2">
    <source>
        <dbReference type="EMBL" id="AIJ05471.1"/>
    </source>
</evidence>
<feature type="transmembrane region" description="Helical" evidence="1">
    <location>
        <begin position="171"/>
        <end position="191"/>
    </location>
</feature>
<dbReference type="AlphaFoldDB" id="A0A076LBA9"/>
<feature type="transmembrane region" description="Helical" evidence="1">
    <location>
        <begin position="257"/>
        <end position="280"/>
    </location>
</feature>
<dbReference type="EMBL" id="CP009149">
    <property type="protein sequence ID" value="AIJ05471.1"/>
    <property type="molecule type" value="Genomic_DNA"/>
</dbReference>
<dbReference type="PANTHER" id="PTHR20992">
    <property type="entry name" value="AT15442P-RELATED"/>
    <property type="match status" value="1"/>
</dbReference>
<dbReference type="PANTHER" id="PTHR20992:SF9">
    <property type="entry name" value="AT15442P-RELATED"/>
    <property type="match status" value="1"/>
</dbReference>
<dbReference type="Pfam" id="PF04087">
    <property type="entry name" value="DUF389"/>
    <property type="match status" value="1"/>
</dbReference>
<dbReference type="RefSeq" id="WP_048201654.1">
    <property type="nucleotide sequence ID" value="NZ_CP009149.1"/>
</dbReference>
<keyword evidence="3" id="KW-1185">Reference proteome</keyword>
<evidence type="ECO:0000256" key="1">
    <source>
        <dbReference type="SAM" id="Phobius"/>
    </source>
</evidence>